<dbReference type="GO" id="GO:0016747">
    <property type="term" value="F:acyltransferase activity, transferring groups other than amino-acyl groups"/>
    <property type="evidence" value="ECO:0007669"/>
    <property type="project" value="InterPro"/>
</dbReference>
<reference evidence="3" key="1">
    <citation type="submission" date="2016-10" db="EMBL/GenBank/DDBJ databases">
        <authorList>
            <person name="Varghese N."/>
            <person name="Submissions S."/>
        </authorList>
    </citation>
    <scope>NUCLEOTIDE SEQUENCE [LARGE SCALE GENOMIC DNA]</scope>
    <source>
        <strain evidence="3">ES.061</strain>
    </source>
</reference>
<organism evidence="2 3">
    <name type="scientific">Nitratireductor aquibiodomus</name>
    <dbReference type="NCBI Taxonomy" id="204799"/>
    <lineage>
        <taxon>Bacteria</taxon>
        <taxon>Pseudomonadati</taxon>
        <taxon>Pseudomonadota</taxon>
        <taxon>Alphaproteobacteria</taxon>
        <taxon>Hyphomicrobiales</taxon>
        <taxon>Phyllobacteriaceae</taxon>
        <taxon>Nitratireductor</taxon>
    </lineage>
</organism>
<dbReference type="InterPro" id="IPR000182">
    <property type="entry name" value="GNAT_dom"/>
</dbReference>
<dbReference type="CDD" id="cd04301">
    <property type="entry name" value="NAT_SF"/>
    <property type="match status" value="1"/>
</dbReference>
<dbReference type="EMBL" id="FNSL01000001">
    <property type="protein sequence ID" value="SEB69003.1"/>
    <property type="molecule type" value="Genomic_DNA"/>
</dbReference>
<keyword evidence="3" id="KW-1185">Reference proteome</keyword>
<protein>
    <submittedName>
        <fullName evidence="2">Acetyltransferase (GNAT) family protein</fullName>
    </submittedName>
</protein>
<dbReference type="Proteomes" id="UP000199064">
    <property type="component" value="Unassembled WGS sequence"/>
</dbReference>
<dbReference type="Pfam" id="PF00583">
    <property type="entry name" value="Acetyltransf_1"/>
    <property type="match status" value="1"/>
</dbReference>
<evidence type="ECO:0000313" key="3">
    <source>
        <dbReference type="Proteomes" id="UP000199064"/>
    </source>
</evidence>
<gene>
    <name evidence="2" type="ORF">SAMN05216452_2786</name>
</gene>
<dbReference type="Gene3D" id="3.40.630.30">
    <property type="match status" value="1"/>
</dbReference>
<feature type="domain" description="N-acetyltransferase" evidence="1">
    <location>
        <begin position="21"/>
        <end position="151"/>
    </location>
</feature>
<dbReference type="PROSITE" id="PS51186">
    <property type="entry name" value="GNAT"/>
    <property type="match status" value="1"/>
</dbReference>
<evidence type="ECO:0000259" key="1">
    <source>
        <dbReference type="PROSITE" id="PS51186"/>
    </source>
</evidence>
<keyword evidence="2" id="KW-0808">Transferase</keyword>
<dbReference type="SUPFAM" id="SSF55729">
    <property type="entry name" value="Acyl-CoA N-acyltransferases (Nat)"/>
    <property type="match status" value="1"/>
</dbReference>
<name>A0A1H4LE69_9HYPH</name>
<proteinExistence type="predicted"/>
<evidence type="ECO:0000313" key="2">
    <source>
        <dbReference type="EMBL" id="SEB69003.1"/>
    </source>
</evidence>
<dbReference type="InterPro" id="IPR016181">
    <property type="entry name" value="Acyl_CoA_acyltransferase"/>
</dbReference>
<sequence length="151" mass="15867">MTDMLVPLYKLPPAKPVAEGIVIRRAIGPEMHVVCDFAEKHFSRNWASECAVAMAAQPANVLVAVENGKLLGFACYDATAKGFFGPTGVDEAARGRGVGAALLMATLQAMRDAGYVYAVIGGAGPIEFYKSQCGAIEIPGSTPGIYGDMLR</sequence>
<dbReference type="AlphaFoldDB" id="A0A1H4LE69"/>
<dbReference type="RefSeq" id="WP_177175082.1">
    <property type="nucleotide sequence ID" value="NZ_FNSL01000001.1"/>
</dbReference>
<accession>A0A1H4LE69</accession>